<dbReference type="Gene3D" id="1.20.5.1070">
    <property type="entry name" value="Head and neck region of the ectodomain of NDV fusion glycoprotein"/>
    <property type="match status" value="1"/>
</dbReference>
<dbReference type="AlphaFoldDB" id="A0AAV7TSZ4"/>
<dbReference type="InterPro" id="IPR004244">
    <property type="entry name" value="Transposase_22"/>
</dbReference>
<evidence type="ECO:0000256" key="1">
    <source>
        <dbReference type="SAM" id="Coils"/>
    </source>
</evidence>
<keyword evidence="1" id="KW-0175">Coiled coil</keyword>
<evidence type="ECO:0000313" key="4">
    <source>
        <dbReference type="Proteomes" id="UP001066276"/>
    </source>
</evidence>
<dbReference type="EMBL" id="JANPWB010000006">
    <property type="protein sequence ID" value="KAJ1179722.1"/>
    <property type="molecule type" value="Genomic_DNA"/>
</dbReference>
<protein>
    <submittedName>
        <fullName evidence="3">Uncharacterized protein</fullName>
    </submittedName>
</protein>
<dbReference type="Gene3D" id="3.30.70.1820">
    <property type="entry name" value="L1 transposable element, RRM domain"/>
    <property type="match status" value="1"/>
</dbReference>
<keyword evidence="4" id="KW-1185">Reference proteome</keyword>
<dbReference type="PANTHER" id="PTHR11505">
    <property type="entry name" value="L1 TRANSPOSABLE ELEMENT-RELATED"/>
    <property type="match status" value="1"/>
</dbReference>
<accession>A0AAV7TSZ4</accession>
<reference evidence="3" key="1">
    <citation type="journal article" date="2022" name="bioRxiv">
        <title>Sequencing and chromosome-scale assembly of the giantPleurodeles waltlgenome.</title>
        <authorList>
            <person name="Brown T."/>
            <person name="Elewa A."/>
            <person name="Iarovenko S."/>
            <person name="Subramanian E."/>
            <person name="Araus A.J."/>
            <person name="Petzold A."/>
            <person name="Susuki M."/>
            <person name="Suzuki K.-i.T."/>
            <person name="Hayashi T."/>
            <person name="Toyoda A."/>
            <person name="Oliveira C."/>
            <person name="Osipova E."/>
            <person name="Leigh N.D."/>
            <person name="Simon A."/>
            <person name="Yun M.H."/>
        </authorList>
    </citation>
    <scope>NUCLEOTIDE SEQUENCE</scope>
    <source>
        <strain evidence="3">20211129_DDA</strain>
        <tissue evidence="3">Liver</tissue>
    </source>
</reference>
<feature type="region of interest" description="Disordered" evidence="2">
    <location>
        <begin position="133"/>
        <end position="165"/>
    </location>
</feature>
<comment type="caution">
    <text evidence="3">The sequence shown here is derived from an EMBL/GenBank/DDBJ whole genome shotgun (WGS) entry which is preliminary data.</text>
</comment>
<gene>
    <name evidence="3" type="ORF">NDU88_004956</name>
</gene>
<organism evidence="3 4">
    <name type="scientific">Pleurodeles waltl</name>
    <name type="common">Iberian ribbed newt</name>
    <dbReference type="NCBI Taxonomy" id="8319"/>
    <lineage>
        <taxon>Eukaryota</taxon>
        <taxon>Metazoa</taxon>
        <taxon>Chordata</taxon>
        <taxon>Craniata</taxon>
        <taxon>Vertebrata</taxon>
        <taxon>Euteleostomi</taxon>
        <taxon>Amphibia</taxon>
        <taxon>Batrachia</taxon>
        <taxon>Caudata</taxon>
        <taxon>Salamandroidea</taxon>
        <taxon>Salamandridae</taxon>
        <taxon>Pleurodelinae</taxon>
        <taxon>Pleurodeles</taxon>
    </lineage>
</organism>
<name>A0AAV7TSZ4_PLEWA</name>
<evidence type="ECO:0000256" key="2">
    <source>
        <dbReference type="SAM" id="MobiDB-lite"/>
    </source>
</evidence>
<dbReference type="Proteomes" id="UP001066276">
    <property type="component" value="Chromosome 3_2"/>
</dbReference>
<proteinExistence type="predicted"/>
<feature type="coiled-coil region" evidence="1">
    <location>
        <begin position="216"/>
        <end position="307"/>
    </location>
</feature>
<sequence>MTRDGGLKVRTVAKHTRGAKSKLLTPALGRSRHSSHQQDGLVFLRDSAGSQDSSSSFLVLTNMPEFGIGEDAVQSAARLVDLHLQDCSISATPSLLSTLVLSNKLPPFHSTTSSQSKGKAYPLFSSIAGESSKVTTGESLKEGGSESTFLPEGEEPATSITAPPTDATVEMPSGSRILNPTSENLATNTLLPTPGTLNGPLTTVNTEATIYATATMEELMGQILAELRAIKILQEETHRETKEQLSQLNTHLTLLSMRVSQVEQRVSDLEDTRNQVETATSQVQSELEDLQNKLDEIENRSRSSNLRFVEVPEEMEAGSSVTKLVSERISKIVLPDRLNPEGDLSIMRAHRVPFVRPTN</sequence>
<evidence type="ECO:0000313" key="3">
    <source>
        <dbReference type="EMBL" id="KAJ1179722.1"/>
    </source>
</evidence>